<gene>
    <name evidence="1" type="ORF">A3I45_03815</name>
</gene>
<accession>A0A1F7VHE2</accession>
<proteinExistence type="predicted"/>
<evidence type="ECO:0008006" key="3">
    <source>
        <dbReference type="Google" id="ProtNLM"/>
    </source>
</evidence>
<name>A0A1F7VHE2_9BACT</name>
<evidence type="ECO:0000313" key="2">
    <source>
        <dbReference type="Proteomes" id="UP000177574"/>
    </source>
</evidence>
<reference evidence="1 2" key="1">
    <citation type="journal article" date="2016" name="Nat. Commun.">
        <title>Thousands of microbial genomes shed light on interconnected biogeochemical processes in an aquifer system.</title>
        <authorList>
            <person name="Anantharaman K."/>
            <person name="Brown C.T."/>
            <person name="Hug L.A."/>
            <person name="Sharon I."/>
            <person name="Castelle C.J."/>
            <person name="Probst A.J."/>
            <person name="Thomas B.C."/>
            <person name="Singh A."/>
            <person name="Wilkins M.J."/>
            <person name="Karaoz U."/>
            <person name="Brodie E.L."/>
            <person name="Williams K.H."/>
            <person name="Hubbard S.S."/>
            <person name="Banfield J.F."/>
        </authorList>
    </citation>
    <scope>NUCLEOTIDE SEQUENCE [LARGE SCALE GENOMIC DNA]</scope>
</reference>
<organism evidence="1 2">
    <name type="scientific">Candidatus Uhrbacteria bacterium RIFCSPLOWO2_02_FULL_53_10</name>
    <dbReference type="NCBI Taxonomy" id="1802411"/>
    <lineage>
        <taxon>Bacteria</taxon>
        <taxon>Candidatus Uhriibacteriota</taxon>
    </lineage>
</organism>
<evidence type="ECO:0000313" key="1">
    <source>
        <dbReference type="EMBL" id="OGL89871.1"/>
    </source>
</evidence>
<protein>
    <recommendedName>
        <fullName evidence="3">DUF4012 domain-containing protein</fullName>
    </recommendedName>
</protein>
<dbReference type="InterPro" id="IPR025101">
    <property type="entry name" value="DUF4012"/>
</dbReference>
<comment type="caution">
    <text evidence="1">The sequence shown here is derived from an EMBL/GenBank/DDBJ whole genome shotgun (WGS) entry which is preliminary data.</text>
</comment>
<dbReference type="Proteomes" id="UP000177574">
    <property type="component" value="Unassembled WGS sequence"/>
</dbReference>
<dbReference type="AlphaFoldDB" id="A0A1F7VHE2"/>
<sequence length="860" mass="93965">MEDIVIDGECFVAIEQTPSSAAVRMQCDMAHPVSPHLVTLADAFIADEQPRAYQNLLEATPALTDVDAEEPSTLHIQTHHIAKQLDQNAKTVISSRHLERPSHANSKHHAATSNITDPVFEELTIEHLLLCADAEQDTSIATVFDDVGDEAPETAKLALDEEQETAELTLDDLLDDIAIAEELADLPKSAAHKRAARPTRAKRTLPIGWGKVLASFIGLSFGIVLPLQAMTTFSRTDTAKADVVDRGMSGIGALSRAVQSASVQDFRQATAEFDRAAHVFGLANDELRAMNAQLLGIADVLPNTRKEVQAARHLLKAGEASARAASTLTNGLSTVANRSGEHATDAISLLDVFVENALPDFTIAYDHLSAVPQQAIPYEHRETLQEATARSSQLLQAMNTFHESAGAIKTFLGHQQTQRYLILFQNNTELRPTGGFWGSFAEVDLLNGELQSMRVPGGGTYEMQGQLQAFVHAPEPLRLVGARWEFQDANWFPDFPTSAQKAMWFYEQSGGPTVDGVIAINATWVSELIAATGPIELAEQGKIIDSENFLFETQKHVELEYDKEANRPKAIIGDMASVLIDRLSSAEGEDFLKIAELLSEGLSDQDIQIYHRDPNIQSAIQKLGWDGSVLGNAGDYFMLVHTNIAGGKTDGVIDDDVELVSRMRDDGRIENTARITRTHHGLKSSLFSGTNNVSFTRIFVPRGSELMSVEGAVPPNPSLFESDASLSNDPLLSRVESATTDPQTGAFTAESFGKTSFGDWMQTEPGTSSTLTFTYLLPQTILEEPRDTALSRFAGFVGVPPSTRHSLLVQKQSGVEFRKTAYTFIPNESLRPVWSSEETLTQFTLDQNTDGYFGLILESM</sequence>
<dbReference type="EMBL" id="MGET01000020">
    <property type="protein sequence ID" value="OGL89871.1"/>
    <property type="molecule type" value="Genomic_DNA"/>
</dbReference>
<dbReference type="Pfam" id="PF13196">
    <property type="entry name" value="DUF4012"/>
    <property type="match status" value="1"/>
</dbReference>